<proteinExistence type="predicted"/>
<evidence type="ECO:0000313" key="1">
    <source>
        <dbReference type="EMBL" id="GMH29453.1"/>
    </source>
</evidence>
<organism evidence="1 2">
    <name type="scientific">Nepenthes gracilis</name>
    <name type="common">Slender pitcher plant</name>
    <dbReference type="NCBI Taxonomy" id="150966"/>
    <lineage>
        <taxon>Eukaryota</taxon>
        <taxon>Viridiplantae</taxon>
        <taxon>Streptophyta</taxon>
        <taxon>Embryophyta</taxon>
        <taxon>Tracheophyta</taxon>
        <taxon>Spermatophyta</taxon>
        <taxon>Magnoliopsida</taxon>
        <taxon>eudicotyledons</taxon>
        <taxon>Gunneridae</taxon>
        <taxon>Pentapetalae</taxon>
        <taxon>Caryophyllales</taxon>
        <taxon>Nepenthaceae</taxon>
        <taxon>Nepenthes</taxon>
    </lineage>
</organism>
<dbReference type="AlphaFoldDB" id="A0AAD3TI67"/>
<evidence type="ECO:0000313" key="2">
    <source>
        <dbReference type="Proteomes" id="UP001279734"/>
    </source>
</evidence>
<accession>A0AAD3TI67</accession>
<reference evidence="1" key="1">
    <citation type="submission" date="2023-05" db="EMBL/GenBank/DDBJ databases">
        <title>Nepenthes gracilis genome sequencing.</title>
        <authorList>
            <person name="Fukushima K."/>
        </authorList>
    </citation>
    <scope>NUCLEOTIDE SEQUENCE</scope>
    <source>
        <strain evidence="1">SING2019-196</strain>
    </source>
</reference>
<name>A0AAD3TI67_NEPGR</name>
<protein>
    <submittedName>
        <fullName evidence="1">Uncharacterized protein</fullName>
    </submittedName>
</protein>
<keyword evidence="2" id="KW-1185">Reference proteome</keyword>
<sequence length="539" mass="59137">MRTLILSIKAPRKSLKFHSRSPEGRGRTKMKEIRRQVELGTTDFDCPGNPPPLSDCIQISVKDHVEKKVVAPCYQAAVQIDAEIIEEAPASHPPPVDATSLSLGDAGLCGSISLILGSELGCVGRQSLLICGGPEPVVLISNVEIPSKPGSVLVPPVELTSNAHFFASSYKLVDIDITPESINQLTPRPTSDALFLEHSKPKEIRESYEVLCQPPFLDASHPEGLRRPRSRVVCLPPSIYYSFEVDCPFLAIVVTFMRRDATMRLGENFEKILLGVVHPSLGLAQEGIRPRNSASYVVADGKIIDAVPVSNSFATLQSPETSILRKSFDKALGKEDCSLTPILSPSLEVDVSISQTPTVDVGVTQPESPHRDKVPSPKVVQFAPDFMTSEAPNCASRYRKMAPFSDVYHPCYAVPILTPVPSTIMTLLLRMRFLHHLVLTAAPWMAFPTQCYSVYLGNFATDPQNHDTSIKISSRSGMERSHRNKFVQLPFSISAARQRDTVITGGLIRILNHGEATHQGGITLSNPYAKQAQQQICFW</sequence>
<gene>
    <name evidence="1" type="ORF">Nepgr_031296</name>
</gene>
<dbReference type="Proteomes" id="UP001279734">
    <property type="component" value="Unassembled WGS sequence"/>
</dbReference>
<dbReference type="EMBL" id="BSYO01000036">
    <property type="protein sequence ID" value="GMH29453.1"/>
    <property type="molecule type" value="Genomic_DNA"/>
</dbReference>
<comment type="caution">
    <text evidence="1">The sequence shown here is derived from an EMBL/GenBank/DDBJ whole genome shotgun (WGS) entry which is preliminary data.</text>
</comment>